<dbReference type="InterPro" id="IPR008902">
    <property type="entry name" value="Rhamnosid_concanavalin"/>
</dbReference>
<feature type="region of interest" description="Disordered" evidence="4">
    <location>
        <begin position="1401"/>
        <end position="1446"/>
    </location>
</feature>
<dbReference type="Gene3D" id="2.60.40.10">
    <property type="entry name" value="Immunoglobulins"/>
    <property type="match status" value="2"/>
</dbReference>
<dbReference type="InterPro" id="IPR013737">
    <property type="entry name" value="Bac_rhamnosid_N"/>
</dbReference>
<dbReference type="EC" id="3.2.1.40" evidence="2"/>
<feature type="signal peptide" evidence="5">
    <location>
        <begin position="1"/>
        <end position="23"/>
    </location>
</feature>
<feature type="domain" description="Alpha-L-rhamnosidase six-hairpin glycosidase" evidence="9">
    <location>
        <begin position="632"/>
        <end position="970"/>
    </location>
</feature>
<name>A0ABP8YB97_9ACTN</name>
<keyword evidence="3" id="KW-0378">Hydrolase</keyword>
<feature type="domain" description="Bacterial Ig-like" evidence="8">
    <location>
        <begin position="1834"/>
        <end position="1917"/>
    </location>
</feature>
<evidence type="ECO:0000256" key="4">
    <source>
        <dbReference type="SAM" id="MobiDB-lite"/>
    </source>
</evidence>
<evidence type="ECO:0000259" key="10">
    <source>
        <dbReference type="Pfam" id="PF17390"/>
    </source>
</evidence>
<dbReference type="Gene3D" id="1.50.10.10">
    <property type="match status" value="1"/>
</dbReference>
<evidence type="ECO:0000259" key="9">
    <source>
        <dbReference type="Pfam" id="PF17389"/>
    </source>
</evidence>
<dbReference type="Pfam" id="PF17389">
    <property type="entry name" value="Bac_rhamnosid6H"/>
    <property type="match status" value="1"/>
</dbReference>
<feature type="chain" id="PRO_5046220821" description="alpha-L-rhamnosidase" evidence="5">
    <location>
        <begin position="24"/>
        <end position="1917"/>
    </location>
</feature>
<dbReference type="NCBIfam" id="NF047446">
    <property type="entry name" value="barrel_OmpL47"/>
    <property type="match status" value="1"/>
</dbReference>
<dbReference type="Gene3D" id="2.60.120.260">
    <property type="entry name" value="Galactose-binding domain-like"/>
    <property type="match status" value="2"/>
</dbReference>
<evidence type="ECO:0000256" key="5">
    <source>
        <dbReference type="SAM" id="SignalP"/>
    </source>
</evidence>
<comment type="catalytic activity">
    <reaction evidence="1">
        <text>Hydrolysis of terminal non-reducing alpha-L-rhamnose residues in alpha-L-rhamnosides.</text>
        <dbReference type="EC" id="3.2.1.40"/>
    </reaction>
</comment>
<dbReference type="Pfam" id="PF08531">
    <property type="entry name" value="Bac_rhamnosid_N"/>
    <property type="match status" value="1"/>
</dbReference>
<keyword evidence="5" id="KW-0732">Signal</keyword>
<evidence type="ECO:0000313" key="12">
    <source>
        <dbReference type="Proteomes" id="UP001499882"/>
    </source>
</evidence>
<evidence type="ECO:0000259" key="6">
    <source>
        <dbReference type="Pfam" id="PF05592"/>
    </source>
</evidence>
<evidence type="ECO:0000256" key="1">
    <source>
        <dbReference type="ARBA" id="ARBA00001445"/>
    </source>
</evidence>
<dbReference type="InterPro" id="IPR032109">
    <property type="entry name" value="Big_3_5"/>
</dbReference>
<dbReference type="Gene3D" id="2.60.420.10">
    <property type="entry name" value="Maltose phosphorylase, domain 3"/>
    <property type="match status" value="1"/>
</dbReference>
<dbReference type="Gene3D" id="2.60.120.560">
    <property type="entry name" value="Exo-inulinase, domain 1"/>
    <property type="match status" value="1"/>
</dbReference>
<dbReference type="Pfam" id="PF16640">
    <property type="entry name" value="Big_3_5"/>
    <property type="match status" value="1"/>
</dbReference>
<gene>
    <name evidence="11" type="ORF">GCM10023350_03840</name>
</gene>
<evidence type="ECO:0000256" key="2">
    <source>
        <dbReference type="ARBA" id="ARBA00012652"/>
    </source>
</evidence>
<comment type="caution">
    <text evidence="11">The sequence shown here is derived from an EMBL/GenBank/DDBJ whole genome shotgun (WGS) entry which is preliminary data.</text>
</comment>
<dbReference type="Pfam" id="PF05592">
    <property type="entry name" value="Bac_rhamnosid"/>
    <property type="match status" value="1"/>
</dbReference>
<feature type="domain" description="Bacterial alpha-L-rhamnosidase N-terminal" evidence="7">
    <location>
        <begin position="348"/>
        <end position="516"/>
    </location>
</feature>
<dbReference type="InterPro" id="IPR035396">
    <property type="entry name" value="Bac_rhamnosid6H"/>
</dbReference>
<protein>
    <recommendedName>
        <fullName evidence="2">alpha-L-rhamnosidase</fullName>
        <ecNumber evidence="2">3.2.1.40</ecNumber>
    </recommendedName>
</protein>
<dbReference type="InterPro" id="IPR013783">
    <property type="entry name" value="Ig-like_fold"/>
</dbReference>
<keyword evidence="12" id="KW-1185">Reference proteome</keyword>
<dbReference type="SUPFAM" id="SSF48208">
    <property type="entry name" value="Six-hairpin glycosidases"/>
    <property type="match status" value="1"/>
</dbReference>
<dbReference type="InterPro" id="IPR016007">
    <property type="entry name" value="Alpha_rhamnosid"/>
</dbReference>
<proteinExistence type="predicted"/>
<evidence type="ECO:0000259" key="8">
    <source>
        <dbReference type="Pfam" id="PF16640"/>
    </source>
</evidence>
<evidence type="ECO:0000259" key="7">
    <source>
        <dbReference type="Pfam" id="PF08531"/>
    </source>
</evidence>
<accession>A0ABP8YB97</accession>
<feature type="domain" description="Alpha-L-rhamnosidase C-terminal" evidence="10">
    <location>
        <begin position="972"/>
        <end position="1039"/>
    </location>
</feature>
<dbReference type="InterPro" id="IPR008928">
    <property type="entry name" value="6-hairpin_glycosidase_sf"/>
</dbReference>
<dbReference type="EMBL" id="BAABKN010000004">
    <property type="protein sequence ID" value="GAA4724662.1"/>
    <property type="molecule type" value="Genomic_DNA"/>
</dbReference>
<sequence length="1917" mass="200911">MALAAGLTLSVPAVLVAAPVAVAADAPVTVAGLQANGRTEPLGIPGADPSLSWQSRSTARGVVQSAYQVRVASSEDSLDSPDVWDSGKVASDEQADIVYGGPELAAATRYVWQVRVWDGADQASDWSEPASFETGLLDADDWDDADWIGKSASGEVDEWDNYTADIDFDIADLAIGVFIRAANTSNAYMWQISTADGTGVPKFRPHKRTNNGYALLGNQPITSISSAALLEGTHRMSVTVDGNTITTLLDGTQIDQRTDSSFAKGFVGFRQDFADGKGDESADIKKVKVTRKNGDVLLDTDFSGGNPFNGGTLTANGLRVAERKDVLYRSKDSNKPLLRTAFTTEPGKTVESARVYASAQGVYELQLNGEKVGDQFLAPGWTEYRKRIQHQTYDVTDQVRSGANAFGAELGDGWWKGKIASFGFNNYGSGLGLIAQLRIEYTDGSTQVVKTDNTWKSHFGPYVQADNLEGESYDANAEQTGWDTPGFDDAGWNPVTIATNTSARLVPQPDEPVRVTGEVPAKEHTTPQPGVEIYDLGQNMVGVARLTLQGQAGKTVTIRYGEELNPDGTLYTANLRSATVTDHYTFDETGTVTYTPKFTQHGYRYVEITGTTAAPALADVTGVVWGSDLAATGDLETSDPMLNQLVSNISWGQRGNFLSVPTDTPARDERLGWTGDINVFAPTASYLRDTRGFLGKWMTDLRDAAYANGNFPGIAPVVPNAGDFGSGLGWSDAAVTVPYATWKAWGDGKIVRENYAAMEKFLGFVRTSAGTDLIDSGRGHWEDWLNLDDPTSVGVLGTMYYAEDARMLSEMAAAIGEDADAAEYAELSTAVRQAFVDEFVQANGTVQGNSQAGYAMALGMDMIADPALREKVAAKFVAKLAASDNHLTTGFLGTPWLLPALSSIGRDDLAYTMLLHKDYPSWGYEIEKGATTMWERWNSIMPDGSFGPVEMNSFNHYAYGAVGDWMYQNIGGIKAVEAGYKVSRIAPVVGGGLTHGASEFDSVYGPITTGWTLADEDLSLKAQVPVNTTAQVVLPAANPFAVTEGGELLADVEGVLDVHDDGDTVTVTVGSGSYDFAVTSDNTAVGEVAVDLDELRAHVAELGDGDVSPSEREHLDTAVAAVRSDVGTALLAGLDGDTAAVTAALDDALAGIRELRTWLAASAIDAEVKADVTARVAGIESLLVNAYTASVGVSVALPPVAGVVLPGGTVAGTVEVTNTGTQPITGLQGTVTVAGLGETTVSLASVPAGGSAQLPVELAVPKQADPGGHDATLALTLTLDGEPFTITASTPGWASVTSGLTVGTVTVATDVADPADHAVVTVPVSNTGTADVRAHVALTLPAGWRSVPSSDVLVPAGGQIDVKVPVVVPLDRASTGPVPVDVVVRRAGATMAQRSVDLTLTAPRPPASSLDHVDFGDNTSENAHGLQKSTSSGANTEAGLTRRYSNSGTPGSWFSAEVTVPAGQPFVLRNVETYSGPYTKKYDIYVDDVRVREHELPRAESGEGYKVYDFPVTDPAALAATADGKARVRYEYRLGTLASNGFFDPSIADLWVLPLGVDTRGPDVSAVVADGTAGNGNWYRSDVTVAVSAADNRDDAPAIETADGGTWQAYVGPVPVSGEGKHELSYRATDASANVSTGTVPVWIDTAAPATVLTATRGAGVEGADSATLSFTATDALSGVAQTVYRIDGGDWARVGSGPITVQGFGQHLVDFASTDVAGNPEMVRHQTVDLADVDAVQALVAPQVTGVAKYGAVLTATSGSWNTKGLSYGYQWLREGGAIPGATGTSYKLSASDVGKRLSVRVTATKAGKAPGTAVSTATGPVAKAVSATKVAVSKTKVKKGKPVRVTVTVGSSPRATGRVVVRVDGKKVKTVILKNGKATVKVVVKRKGKHKVTAVYAGSSVVAGSRSAARTIRIT</sequence>
<dbReference type="InterPro" id="IPR012341">
    <property type="entry name" value="6hp_glycosidase-like_sf"/>
</dbReference>
<feature type="compositionally biased region" description="Polar residues" evidence="4">
    <location>
        <begin position="1417"/>
        <end position="1435"/>
    </location>
</feature>
<evidence type="ECO:0000256" key="3">
    <source>
        <dbReference type="ARBA" id="ARBA00022801"/>
    </source>
</evidence>
<dbReference type="Proteomes" id="UP001499882">
    <property type="component" value="Unassembled WGS sequence"/>
</dbReference>
<dbReference type="InterPro" id="IPR058094">
    <property type="entry name" value="Ig-like_OmpL47-like"/>
</dbReference>
<dbReference type="PANTHER" id="PTHR33307">
    <property type="entry name" value="ALPHA-RHAMNOSIDASE (EUROFUNG)"/>
    <property type="match status" value="1"/>
</dbReference>
<evidence type="ECO:0000313" key="11">
    <source>
        <dbReference type="EMBL" id="GAA4724662.1"/>
    </source>
</evidence>
<dbReference type="Gene3D" id="3.30.1920.20">
    <property type="match status" value="1"/>
</dbReference>
<dbReference type="Gene3D" id="2.60.40.2700">
    <property type="match status" value="1"/>
</dbReference>
<reference evidence="12" key="1">
    <citation type="journal article" date="2019" name="Int. J. Syst. Evol. Microbiol.">
        <title>The Global Catalogue of Microorganisms (GCM) 10K type strain sequencing project: providing services to taxonomists for standard genome sequencing and annotation.</title>
        <authorList>
            <consortium name="The Broad Institute Genomics Platform"/>
            <consortium name="The Broad Institute Genome Sequencing Center for Infectious Disease"/>
            <person name="Wu L."/>
            <person name="Ma J."/>
        </authorList>
    </citation>
    <scope>NUCLEOTIDE SEQUENCE [LARGE SCALE GENOMIC DNA]</scope>
    <source>
        <strain evidence="12">JCM 18532</strain>
    </source>
</reference>
<dbReference type="Pfam" id="PF25788">
    <property type="entry name" value="Ig_Rha78A_N"/>
    <property type="match status" value="1"/>
</dbReference>
<feature type="domain" description="Alpha-L-rhamnosidase concanavalin-like" evidence="6">
    <location>
        <begin position="528"/>
        <end position="624"/>
    </location>
</feature>
<dbReference type="PANTHER" id="PTHR33307:SF6">
    <property type="entry name" value="ALPHA-RHAMNOSIDASE (EUROFUNG)-RELATED"/>
    <property type="match status" value="1"/>
</dbReference>
<dbReference type="InterPro" id="IPR035398">
    <property type="entry name" value="Bac_rhamnosid_C"/>
</dbReference>
<organism evidence="11 12">
    <name type="scientific">Nocardioides endophyticus</name>
    <dbReference type="NCBI Taxonomy" id="1353775"/>
    <lineage>
        <taxon>Bacteria</taxon>
        <taxon>Bacillati</taxon>
        <taxon>Actinomycetota</taxon>
        <taxon>Actinomycetes</taxon>
        <taxon>Propionibacteriales</taxon>
        <taxon>Nocardioidaceae</taxon>
        <taxon>Nocardioides</taxon>
    </lineage>
</organism>
<dbReference type="Pfam" id="PF17390">
    <property type="entry name" value="Bac_rhamnosid_C"/>
    <property type="match status" value="1"/>
</dbReference>